<evidence type="ECO:0000256" key="5">
    <source>
        <dbReference type="ARBA" id="ARBA00022777"/>
    </source>
</evidence>
<dbReference type="InterPro" id="IPR011009">
    <property type="entry name" value="Kinase-like_dom_sf"/>
</dbReference>
<evidence type="ECO:0000256" key="9">
    <source>
        <dbReference type="PROSITE-ProRule" id="PRU10141"/>
    </source>
</evidence>
<comment type="caution">
    <text evidence="11">The sequence shown here is derived from an EMBL/GenBank/DDBJ whole genome shotgun (WGS) entry which is preliminary data.</text>
</comment>
<evidence type="ECO:0000256" key="4">
    <source>
        <dbReference type="ARBA" id="ARBA00022741"/>
    </source>
</evidence>
<dbReference type="EMBL" id="RFAQ01000030">
    <property type="protein sequence ID" value="RMD00240.1"/>
    <property type="molecule type" value="Genomic_DNA"/>
</dbReference>
<dbReference type="EC" id="2.7.11.1" evidence="1"/>
<dbReference type="SMART" id="SM00220">
    <property type="entry name" value="S_TKc"/>
    <property type="match status" value="1"/>
</dbReference>
<keyword evidence="2" id="KW-0723">Serine/threonine-protein kinase</keyword>
<gene>
    <name evidence="11" type="ORF">D9O40_10440</name>
</gene>
<proteinExistence type="predicted"/>
<dbReference type="PANTHER" id="PTHR24363:SF0">
    <property type="entry name" value="SERINE_THREONINE KINASE LIKE DOMAIN CONTAINING 1"/>
    <property type="match status" value="1"/>
</dbReference>
<keyword evidence="6 9" id="KW-0067">ATP-binding</keyword>
<keyword evidence="5 11" id="KW-0418">Kinase</keyword>
<keyword evidence="4 9" id="KW-0547">Nucleotide-binding</keyword>
<dbReference type="Proteomes" id="UP000277999">
    <property type="component" value="Unassembled WGS sequence"/>
</dbReference>
<dbReference type="PANTHER" id="PTHR24363">
    <property type="entry name" value="SERINE/THREONINE PROTEIN KINASE"/>
    <property type="match status" value="1"/>
</dbReference>
<reference evidence="11 12" key="1">
    <citation type="submission" date="2018-10" db="EMBL/GenBank/DDBJ databases">
        <title>Genome-centric metagenomics revealed C2 chemical producing, CO utilizing Clostridium with novel acetogenic gene cluster.</title>
        <authorList>
            <person name="Kang H."/>
            <person name="Park B."/>
            <person name="Choi I.G."/>
            <person name="Chang I.S."/>
        </authorList>
    </citation>
    <scope>NUCLEOTIDE SEQUENCE [LARGE SCALE GENOMIC DNA]</scope>
    <source>
        <strain evidence="11 12">H21-9</strain>
    </source>
</reference>
<evidence type="ECO:0000256" key="1">
    <source>
        <dbReference type="ARBA" id="ARBA00012513"/>
    </source>
</evidence>
<organism evidence="11 12">
    <name type="scientific">Clostridium autoethanogenum</name>
    <dbReference type="NCBI Taxonomy" id="84023"/>
    <lineage>
        <taxon>Bacteria</taxon>
        <taxon>Bacillati</taxon>
        <taxon>Bacillota</taxon>
        <taxon>Clostridia</taxon>
        <taxon>Eubacteriales</taxon>
        <taxon>Clostridiaceae</taxon>
        <taxon>Clostridium</taxon>
    </lineage>
</organism>
<dbReference type="RefSeq" id="WP_122059189.1">
    <property type="nucleotide sequence ID" value="NZ_RFAQ01000030.1"/>
</dbReference>
<dbReference type="GO" id="GO:0005524">
    <property type="term" value="F:ATP binding"/>
    <property type="evidence" value="ECO:0007669"/>
    <property type="project" value="UniProtKB-UniRule"/>
</dbReference>
<keyword evidence="3" id="KW-0808">Transferase</keyword>
<evidence type="ECO:0000313" key="11">
    <source>
        <dbReference type="EMBL" id="RMD00240.1"/>
    </source>
</evidence>
<dbReference type="AlphaFoldDB" id="A0A3M0SPJ1"/>
<evidence type="ECO:0000256" key="8">
    <source>
        <dbReference type="ARBA" id="ARBA00048679"/>
    </source>
</evidence>
<evidence type="ECO:0000256" key="6">
    <source>
        <dbReference type="ARBA" id="ARBA00022840"/>
    </source>
</evidence>
<dbReference type="PROSITE" id="PS50011">
    <property type="entry name" value="PROTEIN_KINASE_DOM"/>
    <property type="match status" value="1"/>
</dbReference>
<feature type="domain" description="Protein kinase" evidence="10">
    <location>
        <begin position="21"/>
        <end position="250"/>
    </location>
</feature>
<dbReference type="SUPFAM" id="SSF56112">
    <property type="entry name" value="Protein kinase-like (PK-like)"/>
    <property type="match status" value="1"/>
</dbReference>
<comment type="catalytic activity">
    <reaction evidence="7">
        <text>L-threonyl-[protein] + ATP = O-phospho-L-threonyl-[protein] + ADP + H(+)</text>
        <dbReference type="Rhea" id="RHEA:46608"/>
        <dbReference type="Rhea" id="RHEA-COMP:11060"/>
        <dbReference type="Rhea" id="RHEA-COMP:11605"/>
        <dbReference type="ChEBI" id="CHEBI:15378"/>
        <dbReference type="ChEBI" id="CHEBI:30013"/>
        <dbReference type="ChEBI" id="CHEBI:30616"/>
        <dbReference type="ChEBI" id="CHEBI:61977"/>
        <dbReference type="ChEBI" id="CHEBI:456216"/>
        <dbReference type="EC" id="2.7.11.1"/>
    </reaction>
</comment>
<accession>A0A3M0SPJ1</accession>
<comment type="catalytic activity">
    <reaction evidence="8">
        <text>L-seryl-[protein] + ATP = O-phospho-L-seryl-[protein] + ADP + H(+)</text>
        <dbReference type="Rhea" id="RHEA:17989"/>
        <dbReference type="Rhea" id="RHEA-COMP:9863"/>
        <dbReference type="Rhea" id="RHEA-COMP:11604"/>
        <dbReference type="ChEBI" id="CHEBI:15378"/>
        <dbReference type="ChEBI" id="CHEBI:29999"/>
        <dbReference type="ChEBI" id="CHEBI:30616"/>
        <dbReference type="ChEBI" id="CHEBI:83421"/>
        <dbReference type="ChEBI" id="CHEBI:456216"/>
        <dbReference type="EC" id="2.7.11.1"/>
    </reaction>
</comment>
<sequence length="250" mass="29382">MVMMLFFRRKIYPPGYLLGGYRIIRLIGEGRFGMCYLVDLDDKKYVLKEIKPKAIKKSGFKIVFEEEILLGIDNPSIPKIVDTIKNNKIYAYILEYKKGKTIEEMLFGDNHVFTPSEIYKVGVKLIDIMKYLHERNIVHRDIRVPNVIIDEEEVYLIDFGLARLINSKKYIPSVDFSYFGQLLLYLYYSSFKKTNKKSEPWYDELDLSLNELNFLKRLLGLNERYKNIYAVERDFLELGVVPGLLPCTAK</sequence>
<dbReference type="InterPro" id="IPR000719">
    <property type="entry name" value="Prot_kinase_dom"/>
</dbReference>
<evidence type="ECO:0000259" key="10">
    <source>
        <dbReference type="PROSITE" id="PS50011"/>
    </source>
</evidence>
<dbReference type="Gene3D" id="1.10.510.10">
    <property type="entry name" value="Transferase(Phosphotransferase) domain 1"/>
    <property type="match status" value="1"/>
</dbReference>
<protein>
    <recommendedName>
        <fullName evidence="1">non-specific serine/threonine protein kinase</fullName>
        <ecNumber evidence="1">2.7.11.1</ecNumber>
    </recommendedName>
</protein>
<dbReference type="PROSITE" id="PS00107">
    <property type="entry name" value="PROTEIN_KINASE_ATP"/>
    <property type="match status" value="1"/>
</dbReference>
<evidence type="ECO:0000256" key="3">
    <source>
        <dbReference type="ARBA" id="ARBA00022679"/>
    </source>
</evidence>
<dbReference type="Pfam" id="PF00069">
    <property type="entry name" value="Pkinase"/>
    <property type="match status" value="1"/>
</dbReference>
<feature type="binding site" evidence="9">
    <location>
        <position position="57"/>
    </location>
    <ligand>
        <name>ATP</name>
        <dbReference type="ChEBI" id="CHEBI:30616"/>
    </ligand>
</feature>
<dbReference type="InterPro" id="IPR017441">
    <property type="entry name" value="Protein_kinase_ATP_BS"/>
</dbReference>
<evidence type="ECO:0000256" key="2">
    <source>
        <dbReference type="ARBA" id="ARBA00022527"/>
    </source>
</evidence>
<dbReference type="GO" id="GO:0004674">
    <property type="term" value="F:protein serine/threonine kinase activity"/>
    <property type="evidence" value="ECO:0007669"/>
    <property type="project" value="UniProtKB-KW"/>
</dbReference>
<evidence type="ECO:0000256" key="7">
    <source>
        <dbReference type="ARBA" id="ARBA00047899"/>
    </source>
</evidence>
<evidence type="ECO:0000313" key="12">
    <source>
        <dbReference type="Proteomes" id="UP000277999"/>
    </source>
</evidence>
<name>A0A3M0SPJ1_9CLOT</name>